<evidence type="ECO:0000256" key="3">
    <source>
        <dbReference type="ARBA" id="ARBA00023136"/>
    </source>
</evidence>
<evidence type="ECO:0000313" key="7">
    <source>
        <dbReference type="Proteomes" id="UP001620408"/>
    </source>
</evidence>
<feature type="transmembrane region" description="Helical" evidence="4">
    <location>
        <begin position="134"/>
        <end position="153"/>
    </location>
</feature>
<evidence type="ECO:0000313" key="6">
    <source>
        <dbReference type="EMBL" id="MFK2918374.1"/>
    </source>
</evidence>
<accession>A0ABW8K643</accession>
<evidence type="ECO:0000256" key="2">
    <source>
        <dbReference type="ARBA" id="ARBA00022989"/>
    </source>
</evidence>
<keyword evidence="2 4" id="KW-1133">Transmembrane helix</keyword>
<feature type="transmembrane region" description="Helical" evidence="4">
    <location>
        <begin position="12"/>
        <end position="33"/>
    </location>
</feature>
<evidence type="ECO:0000256" key="1">
    <source>
        <dbReference type="ARBA" id="ARBA00022692"/>
    </source>
</evidence>
<feature type="transmembrane region" description="Helical" evidence="4">
    <location>
        <begin position="277"/>
        <end position="296"/>
    </location>
</feature>
<protein>
    <submittedName>
        <fullName evidence="6">MFS transporter</fullName>
    </submittedName>
</protein>
<dbReference type="Proteomes" id="UP001620408">
    <property type="component" value="Unassembled WGS sequence"/>
</dbReference>
<dbReference type="PANTHER" id="PTHR42910:SF1">
    <property type="entry name" value="MAJOR FACILITATOR SUPERFAMILY (MFS) PROFILE DOMAIN-CONTAINING PROTEIN"/>
    <property type="match status" value="1"/>
</dbReference>
<organism evidence="6 7">
    <name type="scientific">Dyella koreensis</name>
    <dbReference type="NCBI Taxonomy" id="311235"/>
    <lineage>
        <taxon>Bacteria</taxon>
        <taxon>Pseudomonadati</taxon>
        <taxon>Pseudomonadota</taxon>
        <taxon>Gammaproteobacteria</taxon>
        <taxon>Lysobacterales</taxon>
        <taxon>Rhodanobacteraceae</taxon>
        <taxon>Dyella</taxon>
    </lineage>
</organism>
<dbReference type="InterPro" id="IPR020846">
    <property type="entry name" value="MFS_dom"/>
</dbReference>
<dbReference type="PANTHER" id="PTHR42910">
    <property type="entry name" value="TRANSPORTER SCO4007-RELATED"/>
    <property type="match status" value="1"/>
</dbReference>
<dbReference type="EMBL" id="JADIKD010000011">
    <property type="protein sequence ID" value="MFK2918374.1"/>
    <property type="molecule type" value="Genomic_DNA"/>
</dbReference>
<reference evidence="6 7" key="1">
    <citation type="submission" date="2020-10" db="EMBL/GenBank/DDBJ databases">
        <title>Phylogeny of dyella-like bacteria.</title>
        <authorList>
            <person name="Fu J."/>
        </authorList>
    </citation>
    <scope>NUCLEOTIDE SEQUENCE [LARGE SCALE GENOMIC DNA]</scope>
    <source>
        <strain evidence="6 7">BB4</strain>
    </source>
</reference>
<feature type="transmembrane region" description="Helical" evidence="4">
    <location>
        <begin position="99"/>
        <end position="122"/>
    </location>
</feature>
<feature type="transmembrane region" description="Helical" evidence="4">
    <location>
        <begin position="375"/>
        <end position="392"/>
    </location>
</feature>
<feature type="transmembrane region" description="Helical" evidence="4">
    <location>
        <begin position="348"/>
        <end position="369"/>
    </location>
</feature>
<dbReference type="SUPFAM" id="SSF103473">
    <property type="entry name" value="MFS general substrate transporter"/>
    <property type="match status" value="1"/>
</dbReference>
<dbReference type="PROSITE" id="PS50850">
    <property type="entry name" value="MFS"/>
    <property type="match status" value="1"/>
</dbReference>
<feature type="transmembrane region" description="Helical" evidence="4">
    <location>
        <begin position="244"/>
        <end position="265"/>
    </location>
</feature>
<sequence length="412" mass="42394">MAPPPTHAAPSVSLFALATAVIVLSLYLAQPLVGIIGPSLSLSPAAAGLITTLTLAGYALGLFLLVPLCDLVENRALVLITLAVHVAALTVAACVTTPAVFLVASLLVGLSACAIQMLIPMAAAMTIEARRGEVIGNIMSGLLLGVMLSRPLASLVAGRFGWHAVYGLLAIAVAVLLLALMRTLPKHRPVGSRTYVSLVASLWTLWREEPVLRTRAITAAFCFAAFNAFWSTVALALARAPFSLGGTGIALFTLASISGAISAPVAGRLGDRGKTRLATQMAHACVIAGLALAWLADSPWAINHLSPMLALALLCLAAILLDAGTIADQALGRRAVNLLRPEARGRINGLYTGLFFLGGAVGSALAGAAWVSMDWSGVCLLALVFAVAAGVLDAQRAPHAAKALARVCRADT</sequence>
<proteinExistence type="predicted"/>
<dbReference type="CDD" id="cd17324">
    <property type="entry name" value="MFS_NepI_like"/>
    <property type="match status" value="1"/>
</dbReference>
<feature type="transmembrane region" description="Helical" evidence="4">
    <location>
        <begin position="76"/>
        <end position="93"/>
    </location>
</feature>
<evidence type="ECO:0000259" key="5">
    <source>
        <dbReference type="PROSITE" id="PS50850"/>
    </source>
</evidence>
<evidence type="ECO:0000256" key="4">
    <source>
        <dbReference type="SAM" id="Phobius"/>
    </source>
</evidence>
<keyword evidence="1 4" id="KW-0812">Transmembrane</keyword>
<feature type="transmembrane region" description="Helical" evidence="4">
    <location>
        <begin position="45"/>
        <end position="69"/>
    </location>
</feature>
<keyword evidence="7" id="KW-1185">Reference proteome</keyword>
<comment type="caution">
    <text evidence="6">The sequence shown here is derived from an EMBL/GenBank/DDBJ whole genome shotgun (WGS) entry which is preliminary data.</text>
</comment>
<feature type="domain" description="Major facilitator superfamily (MFS) profile" evidence="5">
    <location>
        <begin position="11"/>
        <end position="401"/>
    </location>
</feature>
<gene>
    <name evidence="6" type="ORF">ISS97_13960</name>
</gene>
<keyword evidence="3 4" id="KW-0472">Membrane</keyword>
<name>A0ABW8K643_9GAMM</name>
<dbReference type="Pfam" id="PF07690">
    <property type="entry name" value="MFS_1"/>
    <property type="match status" value="1"/>
</dbReference>
<feature type="transmembrane region" description="Helical" evidence="4">
    <location>
        <begin position="308"/>
        <end position="327"/>
    </location>
</feature>
<dbReference type="InterPro" id="IPR036259">
    <property type="entry name" value="MFS_trans_sf"/>
</dbReference>
<feature type="transmembrane region" description="Helical" evidence="4">
    <location>
        <begin position="165"/>
        <end position="184"/>
    </location>
</feature>
<feature type="transmembrane region" description="Helical" evidence="4">
    <location>
        <begin position="216"/>
        <end position="238"/>
    </location>
</feature>
<dbReference type="InterPro" id="IPR011701">
    <property type="entry name" value="MFS"/>
</dbReference>
<dbReference type="Gene3D" id="1.20.1250.20">
    <property type="entry name" value="MFS general substrate transporter like domains"/>
    <property type="match status" value="1"/>
</dbReference>